<dbReference type="AlphaFoldDB" id="A0A4P9WIV5"/>
<dbReference type="EMBL" id="KZ994880">
    <property type="protein sequence ID" value="RKO91843.1"/>
    <property type="molecule type" value="Genomic_DNA"/>
</dbReference>
<evidence type="ECO:0000256" key="1">
    <source>
        <dbReference type="SAM" id="MobiDB-lite"/>
    </source>
</evidence>
<feature type="region of interest" description="Disordered" evidence="1">
    <location>
        <begin position="35"/>
        <end position="71"/>
    </location>
</feature>
<reference evidence="3" key="1">
    <citation type="journal article" date="2018" name="Nat. Microbiol.">
        <title>Leveraging single-cell genomics to expand the fungal tree of life.</title>
        <authorList>
            <person name="Ahrendt S.R."/>
            <person name="Quandt C.A."/>
            <person name="Ciobanu D."/>
            <person name="Clum A."/>
            <person name="Salamov A."/>
            <person name="Andreopoulos B."/>
            <person name="Cheng J.F."/>
            <person name="Woyke T."/>
            <person name="Pelin A."/>
            <person name="Henrissat B."/>
            <person name="Reynolds N.K."/>
            <person name="Benny G.L."/>
            <person name="Smith M.E."/>
            <person name="James T.Y."/>
            <person name="Grigoriev I.V."/>
        </authorList>
    </citation>
    <scope>NUCLEOTIDE SEQUENCE [LARGE SCALE GENOMIC DNA]</scope>
</reference>
<evidence type="ECO:0000313" key="3">
    <source>
        <dbReference type="Proteomes" id="UP000269721"/>
    </source>
</evidence>
<sequence>MDNEIHTPTDACRTTEKPWRVGKILYPRTPSYVLHGGSSSTGKGTSSSVATPGEVRRSSAGPSGQRNSGRGWLEAKELQSLNRPPIRYDGLDPFRDRAPTGEDRLQQEFLEAFGRPKLEVMYIDDNTTLRAIWKIRRFRDGLQCTQSEILHLDVGQRLVSIKGSMPVEIGWESFDVSSEWFETSFRYTMYLCELDLPDRGHSVCCVVDIKSATIAEDESSPPYRSRVRTRIVDAGPNVAGSETGSAQLQLWGTVECLVFRMENLDNIGDFYREERLVSKKNTCPLYRDTNVVDPTHAHWYRKVRAKERSAIVESIVRNATGKGGFYVEVPV</sequence>
<feature type="compositionally biased region" description="Low complexity" evidence="1">
    <location>
        <begin position="36"/>
        <end position="48"/>
    </location>
</feature>
<keyword evidence="3" id="KW-1185">Reference proteome</keyword>
<organism evidence="2 3">
    <name type="scientific">Blyttiomyces helicus</name>
    <dbReference type="NCBI Taxonomy" id="388810"/>
    <lineage>
        <taxon>Eukaryota</taxon>
        <taxon>Fungi</taxon>
        <taxon>Fungi incertae sedis</taxon>
        <taxon>Chytridiomycota</taxon>
        <taxon>Chytridiomycota incertae sedis</taxon>
        <taxon>Chytridiomycetes</taxon>
        <taxon>Chytridiomycetes incertae sedis</taxon>
        <taxon>Blyttiomyces</taxon>
    </lineage>
</organism>
<protein>
    <submittedName>
        <fullName evidence="2">Uncharacterized protein</fullName>
    </submittedName>
</protein>
<gene>
    <name evidence="2" type="ORF">BDK51DRAFT_44698</name>
</gene>
<name>A0A4P9WIV5_9FUNG</name>
<accession>A0A4P9WIV5</accession>
<evidence type="ECO:0000313" key="2">
    <source>
        <dbReference type="EMBL" id="RKO91843.1"/>
    </source>
</evidence>
<dbReference type="Proteomes" id="UP000269721">
    <property type="component" value="Unassembled WGS sequence"/>
</dbReference>
<proteinExistence type="predicted"/>